<protein>
    <submittedName>
        <fullName evidence="7">Isopenicillin N synthase family oxygenase</fullName>
    </submittedName>
</protein>
<dbReference type="OrthoDB" id="21825at2"/>
<dbReference type="EMBL" id="VORB01000002">
    <property type="protein sequence ID" value="TXC82117.1"/>
    <property type="molecule type" value="Genomic_DNA"/>
</dbReference>
<dbReference type="Pfam" id="PF03171">
    <property type="entry name" value="2OG-FeII_Oxy"/>
    <property type="match status" value="1"/>
</dbReference>
<evidence type="ECO:0000313" key="7">
    <source>
        <dbReference type="EMBL" id="TXC82117.1"/>
    </source>
</evidence>
<dbReference type="GO" id="GO:0046872">
    <property type="term" value="F:metal ion binding"/>
    <property type="evidence" value="ECO:0007669"/>
    <property type="project" value="UniProtKB-KW"/>
</dbReference>
<dbReference type="InterPro" id="IPR026992">
    <property type="entry name" value="DIOX_N"/>
</dbReference>
<dbReference type="PANTHER" id="PTHR10209:SF881">
    <property type="entry name" value="FI07970P-RELATED"/>
    <property type="match status" value="1"/>
</dbReference>
<keyword evidence="3 5" id="KW-0560">Oxidoreductase</keyword>
<evidence type="ECO:0000256" key="1">
    <source>
        <dbReference type="ARBA" id="ARBA00008056"/>
    </source>
</evidence>
<reference evidence="7 8" key="1">
    <citation type="submission" date="2019-08" db="EMBL/GenBank/DDBJ databases">
        <title>Genome of Luteibaculum oceani JCM 18817.</title>
        <authorList>
            <person name="Bowman J.P."/>
        </authorList>
    </citation>
    <scope>NUCLEOTIDE SEQUENCE [LARGE SCALE GENOMIC DNA]</scope>
    <source>
        <strain evidence="7 8">JCM 18817</strain>
    </source>
</reference>
<keyword evidence="8" id="KW-1185">Reference proteome</keyword>
<evidence type="ECO:0000313" key="8">
    <source>
        <dbReference type="Proteomes" id="UP000321168"/>
    </source>
</evidence>
<dbReference type="RefSeq" id="WP_147013327.1">
    <property type="nucleotide sequence ID" value="NZ_VORB01000002.1"/>
</dbReference>
<name>A0A5C6VA45_9FLAO</name>
<evidence type="ECO:0000256" key="4">
    <source>
        <dbReference type="ARBA" id="ARBA00023004"/>
    </source>
</evidence>
<evidence type="ECO:0000256" key="3">
    <source>
        <dbReference type="ARBA" id="ARBA00023002"/>
    </source>
</evidence>
<dbReference type="AlphaFoldDB" id="A0A5C6VA45"/>
<comment type="similarity">
    <text evidence="1 5">Belongs to the iron/ascorbate-dependent oxidoreductase family.</text>
</comment>
<dbReference type="Proteomes" id="UP000321168">
    <property type="component" value="Unassembled WGS sequence"/>
</dbReference>
<comment type="caution">
    <text evidence="7">The sequence shown here is derived from an EMBL/GenBank/DDBJ whole genome shotgun (WGS) entry which is preliminary data.</text>
</comment>
<feature type="domain" description="Fe2OG dioxygenase" evidence="6">
    <location>
        <begin position="170"/>
        <end position="276"/>
    </location>
</feature>
<dbReference type="Gene3D" id="2.60.120.330">
    <property type="entry name" value="B-lactam Antibiotic, Isopenicillin N Synthase, Chain"/>
    <property type="match status" value="1"/>
</dbReference>
<keyword evidence="2 5" id="KW-0479">Metal-binding</keyword>
<dbReference type="InterPro" id="IPR044861">
    <property type="entry name" value="IPNS-like_FE2OG_OXY"/>
</dbReference>
<evidence type="ECO:0000256" key="5">
    <source>
        <dbReference type="RuleBase" id="RU003682"/>
    </source>
</evidence>
<keyword evidence="4 5" id="KW-0408">Iron</keyword>
<dbReference type="InterPro" id="IPR027443">
    <property type="entry name" value="IPNS-like_sf"/>
</dbReference>
<evidence type="ECO:0000256" key="2">
    <source>
        <dbReference type="ARBA" id="ARBA00022723"/>
    </source>
</evidence>
<dbReference type="Pfam" id="PF14226">
    <property type="entry name" value="DIOX_N"/>
    <property type="match status" value="1"/>
</dbReference>
<dbReference type="InterPro" id="IPR005123">
    <property type="entry name" value="Oxoglu/Fe-dep_dioxygenase_dom"/>
</dbReference>
<sequence length="317" mass="35796">MSIVGIPVLKLEDFTGGSEQKRNEFIQNIGKAYTEIGFAAIEDHGISKKQISELYSAVKAFFKLPENIKKQYEIEGIAGQRGFTSFGKEHAKDSNVGDLKEFYHFGQEIDSKHPDYKNHLPNVYCEQVPEFNERCIAIYRDLEAMGAKILRAIAIYLNLDEHFFDSHIFHGNSILRPIHYPPITSAPKDAVRAAAHEDINLITLLIGSSADGLQVLSKNNEWIDIKAGEEMIVVNVGDMLQRLTNGKLSSTTHRVINPPREKWSQPRFSIPFFLHPRPEMPLNALPNCVTPGNPKIWDDITAGDYLTQRLKEIGLLK</sequence>
<dbReference type="PRINTS" id="PR00682">
    <property type="entry name" value="IPNSYNTHASE"/>
</dbReference>
<dbReference type="PANTHER" id="PTHR10209">
    <property type="entry name" value="OXIDOREDUCTASE, 2OG-FE II OXYGENASE FAMILY PROTEIN"/>
    <property type="match status" value="1"/>
</dbReference>
<organism evidence="7 8">
    <name type="scientific">Luteibaculum oceani</name>
    <dbReference type="NCBI Taxonomy" id="1294296"/>
    <lineage>
        <taxon>Bacteria</taxon>
        <taxon>Pseudomonadati</taxon>
        <taxon>Bacteroidota</taxon>
        <taxon>Flavobacteriia</taxon>
        <taxon>Flavobacteriales</taxon>
        <taxon>Luteibaculaceae</taxon>
        <taxon>Luteibaculum</taxon>
    </lineage>
</organism>
<gene>
    <name evidence="7" type="ORF">FRX97_03210</name>
</gene>
<dbReference type="GO" id="GO:0016491">
    <property type="term" value="F:oxidoreductase activity"/>
    <property type="evidence" value="ECO:0007669"/>
    <property type="project" value="UniProtKB-KW"/>
</dbReference>
<accession>A0A5C6VA45</accession>
<evidence type="ECO:0000259" key="6">
    <source>
        <dbReference type="PROSITE" id="PS51471"/>
    </source>
</evidence>
<dbReference type="SUPFAM" id="SSF51197">
    <property type="entry name" value="Clavaminate synthase-like"/>
    <property type="match status" value="1"/>
</dbReference>
<proteinExistence type="inferred from homology"/>
<dbReference type="PROSITE" id="PS51471">
    <property type="entry name" value="FE2OG_OXY"/>
    <property type="match status" value="1"/>
</dbReference>